<accession>A0ABY7DUI7</accession>
<keyword evidence="2" id="KW-0963">Cytoplasm</keyword>
<reference evidence="10" key="1">
    <citation type="submission" date="2022-11" db="EMBL/GenBank/DDBJ databases">
        <title>Centuries of genome instability and evolution in soft-shell clam transmissible cancer (bioRxiv).</title>
        <authorList>
            <person name="Hart S.F.M."/>
            <person name="Yonemitsu M.A."/>
            <person name="Giersch R.M."/>
            <person name="Beal B.F."/>
            <person name="Arriagada G."/>
            <person name="Davis B.W."/>
            <person name="Ostrander E.A."/>
            <person name="Goff S.P."/>
            <person name="Metzger M.J."/>
        </authorList>
    </citation>
    <scope>NUCLEOTIDE SEQUENCE</scope>
    <source>
        <strain evidence="10">MELC-2E11</strain>
        <tissue evidence="10">Siphon/mantle</tissue>
    </source>
</reference>
<keyword evidence="6" id="KW-0175">Coiled coil</keyword>
<keyword evidence="7" id="KW-0505">Motor protein</keyword>
<dbReference type="InterPro" id="IPR001752">
    <property type="entry name" value="Kinesin_motor_dom"/>
</dbReference>
<keyword evidence="11" id="KW-1185">Reference proteome</keyword>
<evidence type="ECO:0000313" key="10">
    <source>
        <dbReference type="EMBL" id="WAR01110.1"/>
    </source>
</evidence>
<sequence>MKRPDFAELSPHLMVPMILLEMRGSLPGEIEAHSLVSRVVNIILEQIQPLNLHQQVTALCLGIVGHVVWHNLLRHGEEASFHLHIFGFKILPFCSYLTCQVPEIKVTLMCDIPDIFVAPGADLLLRSQQPILQTLLVIAECHPQHRHNVRAKPLQFSLSTSIILTCNVEPSVALVTFNSMISVQDLVSTGSTWEVWTWVKLNITGYREKQYCQVFSGNGLNRRKMAAPGGECVKVIVRCRPMNTREKDLSCNCGVTEGYNGTIFAYGQTGCGKAFDHVFETVSCADTTKFLIHASYCEIYNEEIRDLLGKDVSRQFPFTM</sequence>
<feature type="domain" description="Kinesin motor" evidence="9">
    <location>
        <begin position="255"/>
        <end position="312"/>
    </location>
</feature>
<dbReference type="Pfam" id="PF00225">
    <property type="entry name" value="Kinesin"/>
    <property type="match status" value="1"/>
</dbReference>
<dbReference type="InterPro" id="IPR027417">
    <property type="entry name" value="P-loop_NTPase"/>
</dbReference>
<dbReference type="InterPro" id="IPR027640">
    <property type="entry name" value="Kinesin-like_fam"/>
</dbReference>
<evidence type="ECO:0000256" key="6">
    <source>
        <dbReference type="ARBA" id="ARBA00023054"/>
    </source>
</evidence>
<evidence type="ECO:0000256" key="8">
    <source>
        <dbReference type="ARBA" id="ARBA00023212"/>
    </source>
</evidence>
<name>A0ABY7DUI7_MYAAR</name>
<dbReference type="PANTHER" id="PTHR47969:SF21">
    <property type="entry name" value="KINESIN-LIKE PROTEIN"/>
    <property type="match status" value="1"/>
</dbReference>
<keyword evidence="4" id="KW-0547">Nucleotide-binding</keyword>
<evidence type="ECO:0000256" key="4">
    <source>
        <dbReference type="ARBA" id="ARBA00022741"/>
    </source>
</evidence>
<evidence type="ECO:0000256" key="2">
    <source>
        <dbReference type="ARBA" id="ARBA00022490"/>
    </source>
</evidence>
<gene>
    <name evidence="10" type="ORF">MAR_007668</name>
</gene>
<comment type="subcellular location">
    <subcellularLocation>
        <location evidence="1">Cytoplasm</location>
        <location evidence="1">Cytoskeleton</location>
    </subcellularLocation>
</comment>
<evidence type="ECO:0000256" key="3">
    <source>
        <dbReference type="ARBA" id="ARBA00022701"/>
    </source>
</evidence>
<evidence type="ECO:0000313" key="11">
    <source>
        <dbReference type="Proteomes" id="UP001164746"/>
    </source>
</evidence>
<dbReference type="EMBL" id="CP111015">
    <property type="protein sequence ID" value="WAR01110.1"/>
    <property type="molecule type" value="Genomic_DNA"/>
</dbReference>
<keyword evidence="8" id="KW-0206">Cytoskeleton</keyword>
<dbReference type="PANTHER" id="PTHR47969">
    <property type="entry name" value="CHROMOSOME-ASSOCIATED KINESIN KIF4A-RELATED"/>
    <property type="match status" value="1"/>
</dbReference>
<evidence type="ECO:0000256" key="1">
    <source>
        <dbReference type="ARBA" id="ARBA00004245"/>
    </source>
</evidence>
<dbReference type="SUPFAM" id="SSF52540">
    <property type="entry name" value="P-loop containing nucleoside triphosphate hydrolases"/>
    <property type="match status" value="1"/>
</dbReference>
<dbReference type="Gene3D" id="3.40.850.10">
    <property type="entry name" value="Kinesin motor domain"/>
    <property type="match status" value="1"/>
</dbReference>
<organism evidence="10 11">
    <name type="scientific">Mya arenaria</name>
    <name type="common">Soft-shell clam</name>
    <dbReference type="NCBI Taxonomy" id="6604"/>
    <lineage>
        <taxon>Eukaryota</taxon>
        <taxon>Metazoa</taxon>
        <taxon>Spiralia</taxon>
        <taxon>Lophotrochozoa</taxon>
        <taxon>Mollusca</taxon>
        <taxon>Bivalvia</taxon>
        <taxon>Autobranchia</taxon>
        <taxon>Heteroconchia</taxon>
        <taxon>Euheterodonta</taxon>
        <taxon>Imparidentia</taxon>
        <taxon>Neoheterodontei</taxon>
        <taxon>Myida</taxon>
        <taxon>Myoidea</taxon>
        <taxon>Myidae</taxon>
        <taxon>Mya</taxon>
    </lineage>
</organism>
<evidence type="ECO:0000256" key="5">
    <source>
        <dbReference type="ARBA" id="ARBA00022840"/>
    </source>
</evidence>
<evidence type="ECO:0000256" key="7">
    <source>
        <dbReference type="ARBA" id="ARBA00023175"/>
    </source>
</evidence>
<proteinExistence type="predicted"/>
<evidence type="ECO:0000259" key="9">
    <source>
        <dbReference type="Pfam" id="PF00225"/>
    </source>
</evidence>
<keyword evidence="5" id="KW-0067">ATP-binding</keyword>
<protein>
    <submittedName>
        <fullName evidence="10">KIF17-like protein</fullName>
    </submittedName>
</protein>
<keyword evidence="3" id="KW-0493">Microtubule</keyword>
<dbReference type="InterPro" id="IPR036961">
    <property type="entry name" value="Kinesin_motor_dom_sf"/>
</dbReference>
<dbReference type="Proteomes" id="UP001164746">
    <property type="component" value="Chromosome 4"/>
</dbReference>